<protein>
    <submittedName>
        <fullName evidence="2">Permease prefix domain 1-containing protein</fullName>
    </submittedName>
</protein>
<dbReference type="RefSeq" id="WP_270037790.1">
    <property type="nucleotide sequence ID" value="NZ_JAPDOD010000001.1"/>
</dbReference>
<feature type="transmembrane region" description="Helical" evidence="1">
    <location>
        <begin position="196"/>
        <end position="215"/>
    </location>
</feature>
<comment type="caution">
    <text evidence="2">The sequence shown here is derived from an EMBL/GenBank/DDBJ whole genome shotgun (WGS) entry which is preliminary data.</text>
</comment>
<feature type="transmembrane region" description="Helical" evidence="1">
    <location>
        <begin position="157"/>
        <end position="176"/>
    </location>
</feature>
<dbReference type="NCBIfam" id="NF038403">
    <property type="entry name" value="perm_prefix_1"/>
    <property type="match status" value="1"/>
</dbReference>
<proteinExistence type="predicted"/>
<dbReference type="Proteomes" id="UP001149140">
    <property type="component" value="Unassembled WGS sequence"/>
</dbReference>
<gene>
    <name evidence="2" type="ORF">OM076_01250</name>
</gene>
<reference evidence="2" key="1">
    <citation type="submission" date="2022-10" db="EMBL/GenBank/DDBJ databases">
        <title>The WGS of Solirubrobacter ginsenosidimutans DSM 21036.</title>
        <authorList>
            <person name="Jiang Z."/>
        </authorList>
    </citation>
    <scope>NUCLEOTIDE SEQUENCE</scope>
    <source>
        <strain evidence="2">DSM 21036</strain>
    </source>
</reference>
<dbReference type="AlphaFoldDB" id="A0A9X3MSJ3"/>
<evidence type="ECO:0000313" key="2">
    <source>
        <dbReference type="EMBL" id="MDA0158873.1"/>
    </source>
</evidence>
<accession>A0A9X3MSJ3</accession>
<keyword evidence="1" id="KW-0812">Transmembrane</keyword>
<keyword evidence="3" id="KW-1185">Reference proteome</keyword>
<dbReference type="InterPro" id="IPR047928">
    <property type="entry name" value="Perm_prefix_1"/>
</dbReference>
<evidence type="ECO:0000256" key="1">
    <source>
        <dbReference type="SAM" id="Phobius"/>
    </source>
</evidence>
<evidence type="ECO:0000313" key="3">
    <source>
        <dbReference type="Proteomes" id="UP001149140"/>
    </source>
</evidence>
<dbReference type="EMBL" id="JAPDOD010000001">
    <property type="protein sequence ID" value="MDA0158873.1"/>
    <property type="molecule type" value="Genomic_DNA"/>
</dbReference>
<name>A0A9X3MSJ3_9ACTN</name>
<keyword evidence="1" id="KW-0472">Membrane</keyword>
<sequence>MVDDPIEAYLDRLLVALPGTPRDIRRALAEAELHLYESAASLEDSGLSCEEARAEAVRRMGPVEVAAGPPRVTLYLTPALRRRASLSLLLIGGVGGVAIGLAGVLGLIVRALWGPAAIATAFPADSYTAAECREWQAAAPTAHGCVDVTTAVHASHYLIDTLACGMIGILVLVLYVPLQRRWSLPGRLGELFDLELLVGAAAAAVVAAIFLFRGIDTLVRTHDNGVGQPFSLAAASSLAFLYFALRARRRGVTARLGSSRRPPPRALA</sequence>
<feature type="transmembrane region" description="Helical" evidence="1">
    <location>
        <begin position="88"/>
        <end position="113"/>
    </location>
</feature>
<organism evidence="2 3">
    <name type="scientific">Solirubrobacter ginsenosidimutans</name>
    <dbReference type="NCBI Taxonomy" id="490573"/>
    <lineage>
        <taxon>Bacteria</taxon>
        <taxon>Bacillati</taxon>
        <taxon>Actinomycetota</taxon>
        <taxon>Thermoleophilia</taxon>
        <taxon>Solirubrobacterales</taxon>
        <taxon>Solirubrobacteraceae</taxon>
        <taxon>Solirubrobacter</taxon>
    </lineage>
</organism>
<keyword evidence="1" id="KW-1133">Transmembrane helix</keyword>
<feature type="transmembrane region" description="Helical" evidence="1">
    <location>
        <begin position="227"/>
        <end position="245"/>
    </location>
</feature>